<keyword evidence="2" id="KW-0812">Transmembrane</keyword>
<evidence type="ECO:0000256" key="1">
    <source>
        <dbReference type="ARBA" id="ARBA00006464"/>
    </source>
</evidence>
<gene>
    <name evidence="4" type="ORF">SAMN05216353_102202</name>
</gene>
<reference evidence="5" key="1">
    <citation type="submission" date="2016-10" db="EMBL/GenBank/DDBJ databases">
        <authorList>
            <person name="Varghese N."/>
            <person name="Submissions S."/>
        </authorList>
    </citation>
    <scope>NUCLEOTIDE SEQUENCE [LARGE SCALE GENOMIC DNA]</scope>
    <source>
        <strain evidence="5">FP5</strain>
    </source>
</reference>
<keyword evidence="5" id="KW-1185">Reference proteome</keyword>
<dbReference type="Pfam" id="PF02397">
    <property type="entry name" value="Bac_transf"/>
    <property type="match status" value="1"/>
</dbReference>
<dbReference type="PANTHER" id="PTHR30576">
    <property type="entry name" value="COLANIC BIOSYNTHESIS UDP-GLUCOSE LIPID CARRIER TRANSFERASE"/>
    <property type="match status" value="1"/>
</dbReference>
<dbReference type="GO" id="GO:0016780">
    <property type="term" value="F:phosphotransferase activity, for other substituted phosphate groups"/>
    <property type="evidence" value="ECO:0007669"/>
    <property type="project" value="TreeGrafter"/>
</dbReference>
<dbReference type="InterPro" id="IPR003362">
    <property type="entry name" value="Bact_transf"/>
</dbReference>
<feature type="domain" description="Bacterial sugar transferase" evidence="3">
    <location>
        <begin position="6"/>
        <end position="184"/>
    </location>
</feature>
<evidence type="ECO:0000313" key="4">
    <source>
        <dbReference type="EMBL" id="SFF58779.1"/>
    </source>
</evidence>
<evidence type="ECO:0000259" key="3">
    <source>
        <dbReference type="Pfam" id="PF02397"/>
    </source>
</evidence>
<proteinExistence type="inferred from homology"/>
<accession>A0A1I2JX60</accession>
<keyword evidence="2" id="KW-1133">Transmembrane helix</keyword>
<evidence type="ECO:0000256" key="2">
    <source>
        <dbReference type="SAM" id="Phobius"/>
    </source>
</evidence>
<evidence type="ECO:0000313" key="5">
    <source>
        <dbReference type="Proteomes" id="UP000198897"/>
    </source>
</evidence>
<protein>
    <submittedName>
        <fullName evidence="4">Sugar transferase involved in LPS biosynthesis (Colanic, teichoic acid)</fullName>
    </submittedName>
</protein>
<keyword evidence="4" id="KW-0808">Transferase</keyword>
<dbReference type="Proteomes" id="UP000198897">
    <property type="component" value="Unassembled WGS sequence"/>
</dbReference>
<dbReference type="EMBL" id="FOOG01000002">
    <property type="protein sequence ID" value="SFF58779.1"/>
    <property type="molecule type" value="Genomic_DNA"/>
</dbReference>
<keyword evidence="2" id="KW-0472">Membrane</keyword>
<name>A0A1I2JX60_9BACI</name>
<organism evidence="4 5">
    <name type="scientific">Halobacillus alkaliphilus</name>
    <dbReference type="NCBI Taxonomy" id="396056"/>
    <lineage>
        <taxon>Bacteria</taxon>
        <taxon>Bacillati</taxon>
        <taxon>Bacillota</taxon>
        <taxon>Bacilli</taxon>
        <taxon>Bacillales</taxon>
        <taxon>Bacillaceae</taxon>
        <taxon>Halobacillus</taxon>
    </lineage>
</organism>
<feature type="transmembrane region" description="Helical" evidence="2">
    <location>
        <begin position="12"/>
        <end position="34"/>
    </location>
</feature>
<sequence length="202" mass="23406">MYINVKNLLDKVFSLLGIIVLSPLLILVAIAIKLDSKGPVFFKQERLGLNGKVFKLYKFRSMCVGAEEKGVYETKGDMRVTRVGRFIRKTSIDEFPQFINILKGEMSMIGPRPTLTYHPWPLEDYTEKQKKRFEVRPGVTGWAQINGRKGLPWNERIKYDVEYSTSCSLYFDCRIFLKTVAKVVFMKDNINTGETVQKKYNK</sequence>
<dbReference type="AlphaFoldDB" id="A0A1I2JX60"/>
<dbReference type="RefSeq" id="WP_089749810.1">
    <property type="nucleotide sequence ID" value="NZ_FOOG01000002.1"/>
</dbReference>
<dbReference type="PANTHER" id="PTHR30576:SF0">
    <property type="entry name" value="UNDECAPRENYL-PHOSPHATE N-ACETYLGALACTOSAMINYL 1-PHOSPHATE TRANSFERASE-RELATED"/>
    <property type="match status" value="1"/>
</dbReference>
<dbReference type="OrthoDB" id="9808602at2"/>
<comment type="similarity">
    <text evidence="1">Belongs to the bacterial sugar transferase family.</text>
</comment>